<dbReference type="InterPro" id="IPR027417">
    <property type="entry name" value="P-loop_NTPase"/>
</dbReference>
<dbReference type="SUPFAM" id="SSF56784">
    <property type="entry name" value="HAD-like"/>
    <property type="match status" value="1"/>
</dbReference>
<evidence type="ECO:0000256" key="1">
    <source>
        <dbReference type="SAM" id="MobiDB-lite"/>
    </source>
</evidence>
<name>A0A9W5YQ59_9EURO</name>
<dbReference type="Gene3D" id="6.10.140.1390">
    <property type="match status" value="1"/>
</dbReference>
<dbReference type="SUPFAM" id="SSF52540">
    <property type="entry name" value="P-loop containing nucleoside triphosphate hydrolases"/>
    <property type="match status" value="1"/>
</dbReference>
<organism evidence="2 3">
    <name type="scientific">Aspergillus brasiliensis</name>
    <dbReference type="NCBI Taxonomy" id="319629"/>
    <lineage>
        <taxon>Eukaryota</taxon>
        <taxon>Fungi</taxon>
        <taxon>Dikarya</taxon>
        <taxon>Ascomycota</taxon>
        <taxon>Pezizomycotina</taxon>
        <taxon>Eurotiomycetes</taxon>
        <taxon>Eurotiomycetidae</taxon>
        <taxon>Eurotiales</taxon>
        <taxon>Aspergillaceae</taxon>
        <taxon>Aspergillus</taxon>
        <taxon>Aspergillus subgen. Circumdati</taxon>
    </lineage>
</organism>
<gene>
    <name evidence="2" type="ORF">AbraCBS73388_007436</name>
</gene>
<dbReference type="Gene3D" id="3.40.50.720">
    <property type="entry name" value="NAD(P)-binding Rossmann-like Domain"/>
    <property type="match status" value="1"/>
</dbReference>
<dbReference type="Proteomes" id="UP001143548">
    <property type="component" value="Unassembled WGS sequence"/>
</dbReference>
<accession>A0A9W5YQ59</accession>
<dbReference type="AlphaFoldDB" id="A0A9W5YQ59"/>
<dbReference type="Gene3D" id="3.40.50.300">
    <property type="entry name" value="P-loop containing nucleotide triphosphate hydrolases"/>
    <property type="match status" value="1"/>
</dbReference>
<sequence>MQANTSDQIKGLTPAPPSPPPPAPLIIGLYGVSGSGKTFIMKKLEQELGEMRLAFFEGSEVIASVTTGGLDAFKKLDEAGKAEYRKRAILKIKSICIETSKVGIVTGHLTFWDDERCDHPMKVYTQEDLNTFTHILRRTNVSSSHLSRWQGYELTELRHLCAENNILFAGLYPNLRYKLSTVIRDIERHNLEYNLTVAKRRLDEILINHGDDLQTVVFLDADKTLAEEDTSATFWRMVQDVEGVQNPLGAFFSSPIGYSYTAFRQAMLFYEDVVPDKDFLSICERIAELTQLYPQISVLLQKAARRKHVCPVIVTCGLRLVWEKAIERAGFADVVKVIGGGRIEDGLVMTPEASARKLEHYVKQMAEGGPISEYSNRTKVQNDLRSVYKLIRRQHRLSKSSQLQFNALYKEVIRALSMHENQIMPQENGSGKKTGRNGVKRNGSPRAGKVETIPFLHLKKKSEHGWDYNKKLTGVYLDVLESAARSGL</sequence>
<comment type="caution">
    <text evidence="2">The sequence shown here is derived from an EMBL/GenBank/DDBJ whole genome shotgun (WGS) entry which is preliminary data.</text>
</comment>
<dbReference type="Pfam" id="PF12710">
    <property type="entry name" value="HAD"/>
    <property type="match status" value="1"/>
</dbReference>
<proteinExistence type="predicted"/>
<dbReference type="InterPro" id="IPR036412">
    <property type="entry name" value="HAD-like_sf"/>
</dbReference>
<evidence type="ECO:0000313" key="2">
    <source>
        <dbReference type="EMBL" id="GKZ21540.1"/>
    </source>
</evidence>
<evidence type="ECO:0000313" key="3">
    <source>
        <dbReference type="Proteomes" id="UP001143548"/>
    </source>
</evidence>
<dbReference type="Pfam" id="PF13207">
    <property type="entry name" value="AAA_17"/>
    <property type="match status" value="1"/>
</dbReference>
<feature type="region of interest" description="Disordered" evidence="1">
    <location>
        <begin position="424"/>
        <end position="447"/>
    </location>
</feature>
<reference evidence="2" key="1">
    <citation type="submission" date="2022-07" db="EMBL/GenBank/DDBJ databases">
        <title>Taxonomy of Aspergillus series Nigri: significant species reduction supported by multi-species coalescent approaches.</title>
        <authorList>
            <person name="Bian C."/>
            <person name="Kusuya Y."/>
            <person name="Sklenar F."/>
            <person name="D'hooge E."/>
            <person name="Yaguchi T."/>
            <person name="Takahashi H."/>
            <person name="Hubka V."/>
        </authorList>
    </citation>
    <scope>NUCLEOTIDE SEQUENCE</scope>
    <source>
        <strain evidence="2">CBS 733.88</strain>
    </source>
</reference>
<dbReference type="EMBL" id="BROQ01000040">
    <property type="protein sequence ID" value="GKZ21540.1"/>
    <property type="molecule type" value="Genomic_DNA"/>
</dbReference>
<feature type="region of interest" description="Disordered" evidence="1">
    <location>
        <begin position="1"/>
        <end position="20"/>
    </location>
</feature>
<protein>
    <submittedName>
        <fullName evidence="2">Uncharacterized protein</fullName>
    </submittedName>
</protein>